<keyword evidence="3" id="KW-1185">Reference proteome</keyword>
<dbReference type="SUPFAM" id="SSF81383">
    <property type="entry name" value="F-box domain"/>
    <property type="match status" value="1"/>
</dbReference>
<dbReference type="InterPro" id="IPR005174">
    <property type="entry name" value="KIB1-4_b-propeller"/>
</dbReference>
<dbReference type="Gene3D" id="1.20.1280.50">
    <property type="match status" value="1"/>
</dbReference>
<organism evidence="2 3">
    <name type="scientific">Hibiscus syriacus</name>
    <name type="common">Rose of Sharon</name>
    <dbReference type="NCBI Taxonomy" id="106335"/>
    <lineage>
        <taxon>Eukaryota</taxon>
        <taxon>Viridiplantae</taxon>
        <taxon>Streptophyta</taxon>
        <taxon>Embryophyta</taxon>
        <taxon>Tracheophyta</taxon>
        <taxon>Spermatophyta</taxon>
        <taxon>Magnoliopsida</taxon>
        <taxon>eudicotyledons</taxon>
        <taxon>Gunneridae</taxon>
        <taxon>Pentapetalae</taxon>
        <taxon>rosids</taxon>
        <taxon>malvids</taxon>
        <taxon>Malvales</taxon>
        <taxon>Malvaceae</taxon>
        <taxon>Malvoideae</taxon>
        <taxon>Hibiscus</taxon>
    </lineage>
</organism>
<dbReference type="PANTHER" id="PTHR45463">
    <property type="entry name" value="OS09G0392200 PROTEIN"/>
    <property type="match status" value="1"/>
</dbReference>
<dbReference type="PANTHER" id="PTHR45463:SF4">
    <property type="entry name" value="REGULATION PROTEIN, PUTATIVE-RELATED"/>
    <property type="match status" value="1"/>
</dbReference>
<name>A0A6A3BU33_HIBSY</name>
<evidence type="ECO:0000313" key="3">
    <source>
        <dbReference type="Proteomes" id="UP000436088"/>
    </source>
</evidence>
<proteinExistence type="predicted"/>
<feature type="domain" description="F-box" evidence="1">
    <location>
        <begin position="33"/>
        <end position="84"/>
    </location>
</feature>
<dbReference type="PROSITE" id="PS50181">
    <property type="entry name" value="FBOX"/>
    <property type="match status" value="1"/>
</dbReference>
<dbReference type="AlphaFoldDB" id="A0A6A3BU33"/>
<sequence>MAGRRKRRLKLLAETVNGDERTTTEDGNDRLELQTWSSLPVELLDLIMSSLSPVDNIRASAVCKNWHKSAVSVRVTNQSPWLMYFPRGNYLYEFYDPSECKIYYRELPELRASRVCHSRDGWLLYRPRTQCVFFFNPFTRERIDHPSFELTSQGVAFSCAPTSTNCVVFTMTHVTPLLVAISMCHPGALEWTTFNHPNRFPFVSSFWDKVVFSNGAFYCLSFAGWVGIYYHQTRYWKVLGVPPPRCPEIFFLQNWWKGKFLTERNGDILVIYTSQFEKAMVYKLCIRGKPSWCDTVCEFPVISFRN</sequence>
<dbReference type="Proteomes" id="UP000436088">
    <property type="component" value="Unassembled WGS sequence"/>
</dbReference>
<protein>
    <submittedName>
        <fullName evidence="2">Cysteine-rich RLK (RECEPTOR-like protein kinase) 8</fullName>
    </submittedName>
</protein>
<gene>
    <name evidence="2" type="ORF">F3Y22_tig00109983pilonHSYRG00034</name>
</gene>
<evidence type="ECO:0000259" key="1">
    <source>
        <dbReference type="PROSITE" id="PS50181"/>
    </source>
</evidence>
<dbReference type="InterPro" id="IPR001810">
    <property type="entry name" value="F-box_dom"/>
</dbReference>
<evidence type="ECO:0000313" key="2">
    <source>
        <dbReference type="EMBL" id="KAE8718968.1"/>
    </source>
</evidence>
<dbReference type="Pfam" id="PF12937">
    <property type="entry name" value="F-box-like"/>
    <property type="match status" value="1"/>
</dbReference>
<dbReference type="EMBL" id="VEPZ02000798">
    <property type="protein sequence ID" value="KAE8718968.1"/>
    <property type="molecule type" value="Genomic_DNA"/>
</dbReference>
<dbReference type="InterPro" id="IPR036047">
    <property type="entry name" value="F-box-like_dom_sf"/>
</dbReference>
<accession>A0A6A3BU33</accession>
<dbReference type="Pfam" id="PF03478">
    <property type="entry name" value="Beta-prop_KIB1-4"/>
    <property type="match status" value="1"/>
</dbReference>
<reference evidence="2" key="1">
    <citation type="submission" date="2019-09" db="EMBL/GenBank/DDBJ databases">
        <title>Draft genome information of white flower Hibiscus syriacus.</title>
        <authorList>
            <person name="Kim Y.-M."/>
        </authorList>
    </citation>
    <scope>NUCLEOTIDE SEQUENCE [LARGE SCALE GENOMIC DNA]</scope>
    <source>
        <strain evidence="2">YM2019G1</strain>
    </source>
</reference>
<dbReference type="CDD" id="cd09917">
    <property type="entry name" value="F-box_SF"/>
    <property type="match status" value="1"/>
</dbReference>
<dbReference type="GO" id="GO:0016301">
    <property type="term" value="F:kinase activity"/>
    <property type="evidence" value="ECO:0007669"/>
    <property type="project" value="UniProtKB-KW"/>
</dbReference>
<comment type="caution">
    <text evidence="2">The sequence shown here is derived from an EMBL/GenBank/DDBJ whole genome shotgun (WGS) entry which is preliminary data.</text>
</comment>